<dbReference type="EMBL" id="JBHMEZ010000012">
    <property type="protein sequence ID" value="MFB9053748.1"/>
    <property type="molecule type" value="Genomic_DNA"/>
</dbReference>
<dbReference type="Gene3D" id="3.10.450.50">
    <property type="match status" value="1"/>
</dbReference>
<accession>A0ABV5F2S8</accession>
<feature type="signal peptide" evidence="1">
    <location>
        <begin position="1"/>
        <end position="21"/>
    </location>
</feature>
<keyword evidence="3" id="KW-1185">Reference proteome</keyword>
<name>A0ABV5F2S8_9FLAO</name>
<dbReference type="Proteomes" id="UP001589605">
    <property type="component" value="Unassembled WGS sequence"/>
</dbReference>
<comment type="caution">
    <text evidence="2">The sequence shown here is derived from an EMBL/GenBank/DDBJ whole genome shotgun (WGS) entry which is preliminary data.</text>
</comment>
<evidence type="ECO:0000256" key="1">
    <source>
        <dbReference type="SAM" id="SignalP"/>
    </source>
</evidence>
<feature type="chain" id="PRO_5046437025" evidence="1">
    <location>
        <begin position="22"/>
        <end position="173"/>
    </location>
</feature>
<dbReference type="SUPFAM" id="SSF54427">
    <property type="entry name" value="NTF2-like"/>
    <property type="match status" value="1"/>
</dbReference>
<dbReference type="InterPro" id="IPR032710">
    <property type="entry name" value="NTF2-like_dom_sf"/>
</dbReference>
<proteinExistence type="predicted"/>
<protein>
    <submittedName>
        <fullName evidence="2">Nuclear transport factor 2 family protein</fullName>
    </submittedName>
</protein>
<organism evidence="2 3">
    <name type="scientific">Formosa undariae</name>
    <dbReference type="NCBI Taxonomy" id="1325436"/>
    <lineage>
        <taxon>Bacteria</taxon>
        <taxon>Pseudomonadati</taxon>
        <taxon>Bacteroidota</taxon>
        <taxon>Flavobacteriia</taxon>
        <taxon>Flavobacteriales</taxon>
        <taxon>Flavobacteriaceae</taxon>
        <taxon>Formosa</taxon>
    </lineage>
</organism>
<sequence>MKKLILFAFALVVMVSCNEPAKQYTTSSPEIETIKTLHDYFKDSNYDGLKDLYAEDAQIFENSLEPTTVSDMIQQGKEGRKVVEGYDFPEGVKCEMITNDAGEKWVNSWAVWTGNIKGSETEIKVPIISRFLFKDGKIVKEYSYWDNLPSYNAFEELASDKLDKLDETLAEDK</sequence>
<gene>
    <name evidence="2" type="ORF">ACFFVB_11735</name>
</gene>
<evidence type="ECO:0000313" key="2">
    <source>
        <dbReference type="EMBL" id="MFB9053748.1"/>
    </source>
</evidence>
<evidence type="ECO:0000313" key="3">
    <source>
        <dbReference type="Proteomes" id="UP001589605"/>
    </source>
</evidence>
<reference evidence="2 3" key="1">
    <citation type="submission" date="2024-09" db="EMBL/GenBank/DDBJ databases">
        <authorList>
            <person name="Sun Q."/>
            <person name="Mori K."/>
        </authorList>
    </citation>
    <scope>NUCLEOTIDE SEQUENCE [LARGE SCALE GENOMIC DNA]</scope>
    <source>
        <strain evidence="2 3">CECT 8286</strain>
    </source>
</reference>
<dbReference type="PROSITE" id="PS51257">
    <property type="entry name" value="PROKAR_LIPOPROTEIN"/>
    <property type="match status" value="1"/>
</dbReference>
<dbReference type="RefSeq" id="WP_382383008.1">
    <property type="nucleotide sequence ID" value="NZ_JBHMEZ010000012.1"/>
</dbReference>
<keyword evidence="1" id="KW-0732">Signal</keyword>